<dbReference type="Pfam" id="PF25173">
    <property type="entry name" value="Beta-prop_WDR3_1st"/>
    <property type="match status" value="1"/>
</dbReference>
<gene>
    <name evidence="5" type="ORF">BGW36DRAFT_407989</name>
</gene>
<feature type="repeat" description="WD" evidence="3">
    <location>
        <begin position="1133"/>
        <end position="1174"/>
    </location>
</feature>
<keyword evidence="1 3" id="KW-0853">WD repeat</keyword>
<dbReference type="InterPro" id="IPR020472">
    <property type="entry name" value="WD40_PAC1"/>
</dbReference>
<dbReference type="RefSeq" id="XP_046070958.1">
    <property type="nucleotide sequence ID" value="XM_046219067.1"/>
</dbReference>
<dbReference type="SUPFAM" id="SSF50998">
    <property type="entry name" value="Quinoprotein alcohol dehydrogenase-like"/>
    <property type="match status" value="1"/>
</dbReference>
<reference evidence="5" key="1">
    <citation type="submission" date="2021-12" db="EMBL/GenBank/DDBJ databases">
        <title>Convergent genome expansion in fungi linked to evolution of root-endophyte symbiosis.</title>
        <authorList>
            <consortium name="DOE Joint Genome Institute"/>
            <person name="Ke Y.-H."/>
            <person name="Bonito G."/>
            <person name="Liao H.-L."/>
            <person name="Looney B."/>
            <person name="Rojas-Flechas A."/>
            <person name="Nash J."/>
            <person name="Hameed K."/>
            <person name="Schadt C."/>
            <person name="Martin F."/>
            <person name="Crous P.W."/>
            <person name="Miettinen O."/>
            <person name="Magnuson J.K."/>
            <person name="Labbe J."/>
            <person name="Jacobson D."/>
            <person name="Doktycz M.J."/>
            <person name="Veneault-Fourrey C."/>
            <person name="Kuo A."/>
            <person name="Mondo S."/>
            <person name="Calhoun S."/>
            <person name="Riley R."/>
            <person name="Ohm R."/>
            <person name="LaButti K."/>
            <person name="Andreopoulos B."/>
            <person name="Pangilinan J."/>
            <person name="Nolan M."/>
            <person name="Tritt A."/>
            <person name="Clum A."/>
            <person name="Lipzen A."/>
            <person name="Daum C."/>
            <person name="Barry K."/>
            <person name="Grigoriev I.V."/>
            <person name="Vilgalys R."/>
        </authorList>
    </citation>
    <scope>NUCLEOTIDE SEQUENCE</scope>
    <source>
        <strain evidence="5">PMI_201</strain>
    </source>
</reference>
<dbReference type="SMART" id="SM00320">
    <property type="entry name" value="WD40"/>
    <property type="match status" value="11"/>
</dbReference>
<evidence type="ECO:0000256" key="1">
    <source>
        <dbReference type="ARBA" id="ARBA00022574"/>
    </source>
</evidence>
<dbReference type="Proteomes" id="UP001201262">
    <property type="component" value="Unassembled WGS sequence"/>
</dbReference>
<dbReference type="InterPro" id="IPR015943">
    <property type="entry name" value="WD40/YVTN_repeat-like_dom_sf"/>
</dbReference>
<evidence type="ECO:0000313" key="6">
    <source>
        <dbReference type="Proteomes" id="UP001201262"/>
    </source>
</evidence>
<dbReference type="EMBL" id="JAJTJA010000007">
    <property type="protein sequence ID" value="KAH8696020.1"/>
    <property type="molecule type" value="Genomic_DNA"/>
</dbReference>
<dbReference type="InterPro" id="IPR036322">
    <property type="entry name" value="WD40_repeat_dom_sf"/>
</dbReference>
<keyword evidence="6" id="KW-1185">Reference proteome</keyword>
<feature type="repeat" description="WD" evidence="3">
    <location>
        <begin position="1217"/>
        <end position="1258"/>
    </location>
</feature>
<dbReference type="InterPro" id="IPR056884">
    <property type="entry name" value="NPHP3-like_N"/>
</dbReference>
<feature type="repeat" description="WD" evidence="3">
    <location>
        <begin position="1301"/>
        <end position="1342"/>
    </location>
</feature>
<dbReference type="SUPFAM" id="SSF52540">
    <property type="entry name" value="P-loop containing nucleoside triphosphate hydrolases"/>
    <property type="match status" value="1"/>
</dbReference>
<feature type="repeat" description="WD" evidence="3">
    <location>
        <begin position="1175"/>
        <end position="1216"/>
    </location>
</feature>
<comment type="caution">
    <text evidence="5">The sequence shown here is derived from an EMBL/GenBank/DDBJ whole genome shotgun (WGS) entry which is preliminary data.</text>
</comment>
<feature type="domain" description="Nephrocystin 3-like N-terminal" evidence="4">
    <location>
        <begin position="324"/>
        <end position="488"/>
    </location>
</feature>
<feature type="repeat" description="WD" evidence="3">
    <location>
        <begin position="968"/>
        <end position="1001"/>
    </location>
</feature>
<dbReference type="SUPFAM" id="SSF50978">
    <property type="entry name" value="WD40 repeat-like"/>
    <property type="match status" value="1"/>
</dbReference>
<evidence type="ECO:0000313" key="5">
    <source>
        <dbReference type="EMBL" id="KAH8696020.1"/>
    </source>
</evidence>
<accession>A0AAD4PV25</accession>
<evidence type="ECO:0000256" key="2">
    <source>
        <dbReference type="ARBA" id="ARBA00022737"/>
    </source>
</evidence>
<feature type="repeat" description="WD" evidence="3">
    <location>
        <begin position="1050"/>
        <end position="1091"/>
    </location>
</feature>
<dbReference type="PROSITE" id="PS00678">
    <property type="entry name" value="WD_REPEATS_1"/>
    <property type="match status" value="10"/>
</dbReference>
<keyword evidence="2" id="KW-0677">Repeat</keyword>
<organism evidence="5 6">
    <name type="scientific">Talaromyces proteolyticus</name>
    <dbReference type="NCBI Taxonomy" id="1131652"/>
    <lineage>
        <taxon>Eukaryota</taxon>
        <taxon>Fungi</taxon>
        <taxon>Dikarya</taxon>
        <taxon>Ascomycota</taxon>
        <taxon>Pezizomycotina</taxon>
        <taxon>Eurotiomycetes</taxon>
        <taxon>Eurotiomycetidae</taxon>
        <taxon>Eurotiales</taxon>
        <taxon>Trichocomaceae</taxon>
        <taxon>Talaromyces</taxon>
        <taxon>Talaromyces sect. Bacilispori</taxon>
    </lineage>
</organism>
<dbReference type="InterPro" id="IPR019775">
    <property type="entry name" value="WD40_repeat_CS"/>
</dbReference>
<sequence>MGRRLGKLGEKLFHRFPNQKLKDASVNESKDVSQTHQYENRRSQDLWQVAYDKLDKNDKHILSLIQREHDKTGPSPTVEVLDQVIQTTKERYEEYRKGGLEIRRSRAEDINVRDTTQKILNATLSFKDTISAVVAFDPTGHSCGAWMIVSLGLTMLKNHNDLQNALFDSSEFLADILARFAYTERISNRDNNPGTKSEIKNGIVRVYIAILRYTAEVWKVQQAKTGRKLVESVIAITDQPLSKLKSSINDEEQRLQKWIQIDQHLQREKEAENILIGIDKMLGLIQDLHRKLYLSKLFVAEGSSFDSYIDQHEDICLPGTRIELLQQITRWAISSDEDAKCIYWLNGMAGTGKSTISRTVAKVFQESGILGASFFFKRGEGDRGSAMRLFSTITAQLITRIPQLVPYICQAIEDDPAIAEKSLRDQFKKLLLLPLLNLDQLDRPTTVVLVIDALDECQPVDDVQILLGLLPQLRQSTAVDVRVFLTSRPELPIQFAFENITGNDHQGLVLQEIPAIEYDITLFLNDRFSKIRKERSLPLNWPGDDKIQAVTKMAVPLFIFAATVCRFVGDRKWRPEKRLEDLLANPAVASASKMDRTYRPILEQLLAGQDKYESEKLMQEFQDIIGVIILLATPLSVDALSKLLDISKSDISNRLDSFHSVLTIPNDKDLPVRLLHLSFRDYLLDAFRRLEEGSVPFSVDEQEKHQRIAGKCLAVMRHSLRKNICNLPSDGTHHIKIHEQTIRQHLPSELQYSCRYWAQHLVRGKDLIPGMNNAFAFLQDHFLHWLEVMSILGIVSEVVDVIGTLQSSMLGEEMSTMLEFLHDAKRFVLKTRHIAEATPLQLYCSGLIFAPEKSIIRSQFKRELPSWVCNLPKVEECWSTELQTLEGHLDSVACVVFSPDFRLVASGSDDWTIKLWDISTGVLQQTLEGHSNTIRSIVFAPDGRSVVSGSTDKTIKLWDITTGVQQTFEGHSNAVQSVAISQDGQLIASGSSDSTIKLWDITGALQKTFDQHSGRVYSVTFSLDNQLLISSSDNTIKLWDIATGTLRQIFETHSDLVLCVACSQDGQLVASGSADKTIKLWDITTGVLQQTLNGHSRSVRSISFSSNTQLISGSGDQTIKVWDITTGILQRTLKGHSNAIVSVAISQDGQLVVSGSADKTVKLWDLTTEAIEQTVECHSSWVRYVAISPDGQLVASSSDDKTIKLWDIVTGGLQQTLNGHLNMVWIVIFSPNGQLIASGSADTTVRLWDRTTGALQKTFEGHSGWIRSIAFSPNNQLVASGSDDWTIKLWDISTGVLQQTLEGHSNTIRSTVFSLDGKLVASTSDDKTIKLWDVTTGALQQNLEVNTSVTNFNFSDNGAFLDSLQGSFTIQPWHNSQNFAAPQTNGNLYLEGEWVVHNDEQVLWLPPEYRPLCGAVKGGTLVLGHASGRVSLMRFNV</sequence>
<dbReference type="Gene3D" id="3.40.50.300">
    <property type="entry name" value="P-loop containing nucleotide triphosphate hydrolases"/>
    <property type="match status" value="1"/>
</dbReference>
<protein>
    <recommendedName>
        <fullName evidence="4">Nephrocystin 3-like N-terminal domain-containing protein</fullName>
    </recommendedName>
</protein>
<dbReference type="InterPro" id="IPR011047">
    <property type="entry name" value="Quinoprotein_ADH-like_sf"/>
</dbReference>
<dbReference type="InterPro" id="IPR001680">
    <property type="entry name" value="WD40_rpt"/>
</dbReference>
<dbReference type="GeneID" id="70249354"/>
<feature type="repeat" description="WD" evidence="3">
    <location>
        <begin position="1092"/>
        <end position="1132"/>
    </location>
</feature>
<dbReference type="InterPro" id="IPR050349">
    <property type="entry name" value="WD_LIS1/nudF_dynein_reg"/>
</dbReference>
<name>A0AAD4PV25_9EURO</name>
<dbReference type="PROSITE" id="PS50082">
    <property type="entry name" value="WD_REPEATS_2"/>
    <property type="match status" value="11"/>
</dbReference>
<feature type="repeat" description="WD" evidence="3">
    <location>
        <begin position="885"/>
        <end position="926"/>
    </location>
</feature>
<dbReference type="PRINTS" id="PR00320">
    <property type="entry name" value="GPROTEINBRPT"/>
</dbReference>
<dbReference type="CDD" id="cd00200">
    <property type="entry name" value="WD40"/>
    <property type="match status" value="2"/>
</dbReference>
<dbReference type="Pfam" id="PF00400">
    <property type="entry name" value="WD40"/>
    <property type="match status" value="6"/>
</dbReference>
<dbReference type="PROSITE" id="PS50294">
    <property type="entry name" value="WD_REPEATS_REGION"/>
    <property type="match status" value="11"/>
</dbReference>
<evidence type="ECO:0000256" key="3">
    <source>
        <dbReference type="PROSITE-ProRule" id="PRU00221"/>
    </source>
</evidence>
<evidence type="ECO:0000259" key="4">
    <source>
        <dbReference type="Pfam" id="PF24883"/>
    </source>
</evidence>
<feature type="repeat" description="WD" evidence="3">
    <location>
        <begin position="1009"/>
        <end position="1049"/>
    </location>
</feature>
<feature type="repeat" description="WD" evidence="3">
    <location>
        <begin position="927"/>
        <end position="968"/>
    </location>
</feature>
<dbReference type="Pfam" id="PF24883">
    <property type="entry name" value="NPHP3_N"/>
    <property type="match status" value="1"/>
</dbReference>
<dbReference type="PANTHER" id="PTHR44129">
    <property type="entry name" value="WD REPEAT-CONTAINING PROTEIN POP1"/>
    <property type="match status" value="1"/>
</dbReference>
<proteinExistence type="predicted"/>
<dbReference type="Gene3D" id="2.130.10.10">
    <property type="entry name" value="YVTN repeat-like/Quinoprotein amine dehydrogenase"/>
    <property type="match status" value="4"/>
</dbReference>
<feature type="repeat" description="WD" evidence="3">
    <location>
        <begin position="1259"/>
        <end position="1300"/>
    </location>
</feature>
<dbReference type="InterPro" id="IPR027417">
    <property type="entry name" value="P-loop_NTPase"/>
</dbReference>